<proteinExistence type="predicted"/>
<organism evidence="1 2">
    <name type="scientific">Triparma laevis f. inornata</name>
    <dbReference type="NCBI Taxonomy" id="1714386"/>
    <lineage>
        <taxon>Eukaryota</taxon>
        <taxon>Sar</taxon>
        <taxon>Stramenopiles</taxon>
        <taxon>Ochrophyta</taxon>
        <taxon>Bolidophyceae</taxon>
        <taxon>Parmales</taxon>
        <taxon>Triparmaceae</taxon>
        <taxon>Triparma</taxon>
    </lineage>
</organism>
<dbReference type="InterPro" id="IPR053139">
    <property type="entry name" value="Surface_bspA-like"/>
</dbReference>
<evidence type="ECO:0000313" key="2">
    <source>
        <dbReference type="Proteomes" id="UP001162640"/>
    </source>
</evidence>
<comment type="caution">
    <text evidence="1">The sequence shown here is derived from an EMBL/GenBank/DDBJ whole genome shotgun (WGS) entry which is preliminary data.</text>
</comment>
<dbReference type="PANTHER" id="PTHR45661">
    <property type="entry name" value="SURFACE ANTIGEN"/>
    <property type="match status" value="1"/>
</dbReference>
<evidence type="ECO:0000313" key="1">
    <source>
        <dbReference type="EMBL" id="GMH66079.1"/>
    </source>
</evidence>
<dbReference type="PANTHER" id="PTHR45661:SF3">
    <property type="entry name" value="IG-LIKE DOMAIN-CONTAINING PROTEIN"/>
    <property type="match status" value="1"/>
</dbReference>
<protein>
    <submittedName>
        <fullName evidence="1">Uncharacterized protein</fullName>
    </submittedName>
</protein>
<dbReference type="Proteomes" id="UP001162640">
    <property type="component" value="Unassembled WGS sequence"/>
</dbReference>
<dbReference type="SUPFAM" id="SSF52058">
    <property type="entry name" value="L domain-like"/>
    <property type="match status" value="1"/>
</dbReference>
<accession>A0A9W7E2W3</accession>
<name>A0A9W7E2W3_9STRA</name>
<dbReference type="InterPro" id="IPR026906">
    <property type="entry name" value="LRR_5"/>
</dbReference>
<dbReference type="EMBL" id="BLQM01000119">
    <property type="protein sequence ID" value="GMH66079.1"/>
    <property type="molecule type" value="Genomic_DNA"/>
</dbReference>
<dbReference type="Gene3D" id="3.80.10.10">
    <property type="entry name" value="Ribonuclease Inhibitor"/>
    <property type="match status" value="1"/>
</dbReference>
<dbReference type="AlphaFoldDB" id="A0A9W7E2W3"/>
<dbReference type="Pfam" id="PF13306">
    <property type="entry name" value="LRR_5"/>
    <property type="match status" value="1"/>
</dbReference>
<dbReference type="InterPro" id="IPR032675">
    <property type="entry name" value="LRR_dom_sf"/>
</dbReference>
<sequence length="318" mass="35765">MSGKRGKGYEGDKDDEEMIEATAADLWTVSSSVSTAPPSWIIKLRKPELRAELDDRSVKFEKMDNKSVLVELLRLRLGCEVLLSGNNFLNTNDFRRLLIQFVPDSMLMTMRVISKPWLLVANGIIDEGVLSGDLMVLDETSIGWERAEYVKENRVATRVIFLLNITKVGENICSYAVNLVAVDIPGGVERIGKGAFCDCENLTTVYFPGTLKFIGMYAFANCAILDNVDLLHTNLQELGHRCFDTCSELKSMTIPDSLQTISSFVFANSHLLLRESHNLANNINDDDSDVDWDDEYDEIDDEDKTVEVIAYLRSKQEV</sequence>
<reference evidence="2" key="1">
    <citation type="journal article" date="2023" name="Commun. Biol.">
        <title>Genome analysis of Parmales, the sister group of diatoms, reveals the evolutionary specialization of diatoms from phago-mixotrophs to photoautotrophs.</title>
        <authorList>
            <person name="Ban H."/>
            <person name="Sato S."/>
            <person name="Yoshikawa S."/>
            <person name="Yamada K."/>
            <person name="Nakamura Y."/>
            <person name="Ichinomiya M."/>
            <person name="Sato N."/>
            <person name="Blanc-Mathieu R."/>
            <person name="Endo H."/>
            <person name="Kuwata A."/>
            <person name="Ogata H."/>
        </authorList>
    </citation>
    <scope>NUCLEOTIDE SEQUENCE [LARGE SCALE GENOMIC DNA]</scope>
</reference>
<gene>
    <name evidence="1" type="ORF">TL16_g04352</name>
</gene>